<evidence type="ECO:0000256" key="1">
    <source>
        <dbReference type="SAM" id="Phobius"/>
    </source>
</evidence>
<feature type="transmembrane region" description="Helical" evidence="1">
    <location>
        <begin position="7"/>
        <end position="27"/>
    </location>
</feature>
<keyword evidence="1" id="KW-1133">Transmembrane helix</keyword>
<keyword evidence="1" id="KW-0472">Membrane</keyword>
<sequence>MDTKYNCLLHFLLSNLGFWIIIVQILFCEIYRVDNINFLSFECFQNKILFGGTDLSGISLETETEPWNIIYRPVLEIRMHSCKVETQMINSGRKELSDNILAKQLPVYYFD</sequence>
<dbReference type="AlphaFoldDB" id="A0AAD9ZZ06"/>
<evidence type="ECO:0000313" key="3">
    <source>
        <dbReference type="Proteomes" id="UP001281410"/>
    </source>
</evidence>
<comment type="caution">
    <text evidence="2">The sequence shown here is derived from an EMBL/GenBank/DDBJ whole genome shotgun (WGS) entry which is preliminary data.</text>
</comment>
<dbReference type="EMBL" id="JANJYJ010000008">
    <property type="protein sequence ID" value="KAK3195875.1"/>
    <property type="molecule type" value="Genomic_DNA"/>
</dbReference>
<name>A0AAD9ZZ06_9ROSI</name>
<accession>A0AAD9ZZ06</accession>
<keyword evidence="3" id="KW-1185">Reference proteome</keyword>
<keyword evidence="1" id="KW-0812">Transmembrane</keyword>
<protein>
    <submittedName>
        <fullName evidence="2">Uncharacterized protein</fullName>
    </submittedName>
</protein>
<gene>
    <name evidence="2" type="ORF">Dsin_027185</name>
</gene>
<dbReference type="Proteomes" id="UP001281410">
    <property type="component" value="Unassembled WGS sequence"/>
</dbReference>
<reference evidence="2" key="1">
    <citation type="journal article" date="2023" name="Plant J.">
        <title>Genome sequences and population genomics provide insights into the demographic history, inbreeding, and mutation load of two 'living fossil' tree species of Dipteronia.</title>
        <authorList>
            <person name="Feng Y."/>
            <person name="Comes H.P."/>
            <person name="Chen J."/>
            <person name="Zhu S."/>
            <person name="Lu R."/>
            <person name="Zhang X."/>
            <person name="Li P."/>
            <person name="Qiu J."/>
            <person name="Olsen K.M."/>
            <person name="Qiu Y."/>
        </authorList>
    </citation>
    <scope>NUCLEOTIDE SEQUENCE</scope>
    <source>
        <strain evidence="2">NBL</strain>
    </source>
</reference>
<evidence type="ECO:0000313" key="2">
    <source>
        <dbReference type="EMBL" id="KAK3195875.1"/>
    </source>
</evidence>
<organism evidence="2 3">
    <name type="scientific">Dipteronia sinensis</name>
    <dbReference type="NCBI Taxonomy" id="43782"/>
    <lineage>
        <taxon>Eukaryota</taxon>
        <taxon>Viridiplantae</taxon>
        <taxon>Streptophyta</taxon>
        <taxon>Embryophyta</taxon>
        <taxon>Tracheophyta</taxon>
        <taxon>Spermatophyta</taxon>
        <taxon>Magnoliopsida</taxon>
        <taxon>eudicotyledons</taxon>
        <taxon>Gunneridae</taxon>
        <taxon>Pentapetalae</taxon>
        <taxon>rosids</taxon>
        <taxon>malvids</taxon>
        <taxon>Sapindales</taxon>
        <taxon>Sapindaceae</taxon>
        <taxon>Hippocastanoideae</taxon>
        <taxon>Acereae</taxon>
        <taxon>Dipteronia</taxon>
    </lineage>
</organism>
<proteinExistence type="predicted"/>